<keyword evidence="1" id="KW-0732">Signal</keyword>
<organism evidence="2 3">
    <name type="scientific">Gemmata obscuriglobus</name>
    <dbReference type="NCBI Taxonomy" id="114"/>
    <lineage>
        <taxon>Bacteria</taxon>
        <taxon>Pseudomonadati</taxon>
        <taxon>Planctomycetota</taxon>
        <taxon>Planctomycetia</taxon>
        <taxon>Gemmatales</taxon>
        <taxon>Gemmataceae</taxon>
        <taxon>Gemmata</taxon>
    </lineage>
</organism>
<dbReference type="KEGG" id="gog:C1280_16220"/>
<evidence type="ECO:0008006" key="4">
    <source>
        <dbReference type="Google" id="ProtNLM"/>
    </source>
</evidence>
<dbReference type="InterPro" id="IPR027463">
    <property type="entry name" value="AcrB_DN_DC_subdom"/>
</dbReference>
<gene>
    <name evidence="2" type="ORF">C1280_16220</name>
</gene>
<dbReference type="PROSITE" id="PS51257">
    <property type="entry name" value="PROKAR_LIPOPROTEIN"/>
    <property type="match status" value="1"/>
</dbReference>
<dbReference type="Gene3D" id="3.30.70.1440">
    <property type="entry name" value="Multidrug efflux transporter AcrB pore domain"/>
    <property type="match status" value="1"/>
</dbReference>
<dbReference type="OrthoDB" id="9757876at2"/>
<dbReference type="Gene3D" id="3.30.70.1430">
    <property type="entry name" value="Multidrug efflux transporter AcrB pore domain"/>
    <property type="match status" value="2"/>
</dbReference>
<dbReference type="AlphaFoldDB" id="A0A2Z3H217"/>
<feature type="chain" id="PRO_5016366351" description="Efflux RND transporter permease subunit" evidence="1">
    <location>
        <begin position="32"/>
        <end position="611"/>
    </location>
</feature>
<dbReference type="RefSeq" id="WP_081471691.1">
    <property type="nucleotide sequence ID" value="NZ_CP025958.1"/>
</dbReference>
<sequence length="611" mass="65347">MRSPPRGDDVRITPRLLPVLLLAVSACGSPAVPTPSDAPDPPATKSAGPTVRVDAVYPGASAHVICDTVAVPIEHQMKDLEGMTSLESECRNDGSYRLAVRFKSGTDVNVATALVRERVALIKARLPPVVSREGVTVRNDDPGRFPTLWVAAASPNGTYDAMFLNNYAAQRVKDELTRVPGVTDVRAMSRSEIAIRVWPDTDKLAASQITIPDIVGTVELQKILFEAEQAGRAPAETSVPLTFTYLGRRPDIELFHQTCLKFGPEQTVIRLGDVSRIELAPKSDGFTRVGGRPAALLAVRVIDTKSAAGELRKKLAEFEKTNPKDLTTGLVADLSADRFAVIELRFPTEASAARIQDMVTRVEKLVRDLPGKPDCLAVSESEMSTEIVLVKLSSGDSPSPADLRTALAQVGGAAVRVSNLLSGRPFPVRVAILDKVGHGWAKLRAAGDAVVQRLAQAGVALDPALTQAPGSPRLSINLNYEKLKQLDLDPKDVVKAIGVAVGNPDITDAILDSWWMSHSLGKQFRGANELKKVELKAPAGKTIPLGAVAEVHEFVPEATMLRVNLHPAMVVTADVPPGKTVAEVTAECVKAARAVVPRGFEVCETSAAEPR</sequence>
<dbReference type="GO" id="GO:0005886">
    <property type="term" value="C:plasma membrane"/>
    <property type="evidence" value="ECO:0007669"/>
    <property type="project" value="TreeGrafter"/>
</dbReference>
<dbReference type="PANTHER" id="PTHR32063">
    <property type="match status" value="1"/>
</dbReference>
<evidence type="ECO:0000313" key="3">
    <source>
        <dbReference type="Proteomes" id="UP000245802"/>
    </source>
</evidence>
<name>A0A2Z3H217_9BACT</name>
<dbReference type="Proteomes" id="UP000245802">
    <property type="component" value="Chromosome"/>
</dbReference>
<reference evidence="2 3" key="1">
    <citation type="submission" date="2018-01" db="EMBL/GenBank/DDBJ databases">
        <title>G. obscuriglobus.</title>
        <authorList>
            <person name="Franke J."/>
            <person name="Blomberg W."/>
            <person name="Selmecki A."/>
        </authorList>
    </citation>
    <scope>NUCLEOTIDE SEQUENCE [LARGE SCALE GENOMIC DNA]</scope>
    <source>
        <strain evidence="2 3">DSM 5831</strain>
    </source>
</reference>
<dbReference type="Gene3D" id="3.30.2090.10">
    <property type="entry name" value="Multidrug efflux transporter AcrB TolC docking domain, DN and DC subdomains"/>
    <property type="match status" value="2"/>
</dbReference>
<dbReference type="PANTHER" id="PTHR32063:SF24">
    <property type="entry name" value="CATION EFFLUX SYSTEM (ACRB_ACRD_ACRF FAMILY)"/>
    <property type="match status" value="1"/>
</dbReference>
<dbReference type="GO" id="GO:0042910">
    <property type="term" value="F:xenobiotic transmembrane transporter activity"/>
    <property type="evidence" value="ECO:0007669"/>
    <property type="project" value="TreeGrafter"/>
</dbReference>
<proteinExistence type="predicted"/>
<dbReference type="Gene3D" id="3.30.70.1320">
    <property type="entry name" value="Multidrug efflux transporter AcrB pore domain like"/>
    <property type="match status" value="1"/>
</dbReference>
<dbReference type="Pfam" id="PF00873">
    <property type="entry name" value="ACR_tran"/>
    <property type="match status" value="2"/>
</dbReference>
<protein>
    <recommendedName>
        <fullName evidence="4">Efflux RND transporter permease subunit</fullName>
    </recommendedName>
</protein>
<dbReference type="SUPFAM" id="SSF82693">
    <property type="entry name" value="Multidrug efflux transporter AcrB pore domain, PN1, PN2, PC1 and PC2 subdomains"/>
    <property type="match status" value="2"/>
</dbReference>
<evidence type="ECO:0000313" key="2">
    <source>
        <dbReference type="EMBL" id="AWM38382.1"/>
    </source>
</evidence>
<evidence type="ECO:0000256" key="1">
    <source>
        <dbReference type="SAM" id="SignalP"/>
    </source>
</evidence>
<dbReference type="SUPFAM" id="SSF82714">
    <property type="entry name" value="Multidrug efflux transporter AcrB TolC docking domain, DN and DC subdomains"/>
    <property type="match status" value="2"/>
</dbReference>
<dbReference type="InterPro" id="IPR001036">
    <property type="entry name" value="Acrflvin-R"/>
</dbReference>
<accession>A0A2Z3H217</accession>
<feature type="signal peptide" evidence="1">
    <location>
        <begin position="1"/>
        <end position="31"/>
    </location>
</feature>
<dbReference type="EMBL" id="CP025958">
    <property type="protein sequence ID" value="AWM38382.1"/>
    <property type="molecule type" value="Genomic_DNA"/>
</dbReference>
<keyword evidence="3" id="KW-1185">Reference proteome</keyword>